<dbReference type="PANTHER" id="PTHR34943">
    <property type="match status" value="1"/>
</dbReference>
<dbReference type="Proteomes" id="UP001632038">
    <property type="component" value="Unassembled WGS sequence"/>
</dbReference>
<dbReference type="EMBL" id="JAVIJP010000005">
    <property type="protein sequence ID" value="KAL3652185.1"/>
    <property type="molecule type" value="Genomic_DNA"/>
</dbReference>
<name>A0ABD3ECM3_9LAMI</name>
<gene>
    <name evidence="1" type="ORF">CASFOL_001866</name>
</gene>
<accession>A0ABD3ECM3</accession>
<protein>
    <submittedName>
        <fullName evidence="1">Uncharacterized protein</fullName>
    </submittedName>
</protein>
<reference evidence="2" key="1">
    <citation type="journal article" date="2024" name="IScience">
        <title>Strigolactones Initiate the Formation of Haustorium-like Structures in Castilleja.</title>
        <authorList>
            <person name="Buerger M."/>
            <person name="Peterson D."/>
            <person name="Chory J."/>
        </authorList>
    </citation>
    <scope>NUCLEOTIDE SEQUENCE [LARGE SCALE GENOMIC DNA]</scope>
</reference>
<dbReference type="AlphaFoldDB" id="A0ABD3ECM3"/>
<dbReference type="PANTHER" id="PTHR34943:SF2">
    <property type="entry name" value="PROTEIN COFACTOR ASSEMBLY OF COMPLEX C SUBUNIT B CCB4, CHLOROPLASTIC"/>
    <property type="match status" value="1"/>
</dbReference>
<dbReference type="InterPro" id="IPR044705">
    <property type="entry name" value="CCB4"/>
</dbReference>
<evidence type="ECO:0000313" key="2">
    <source>
        <dbReference type="Proteomes" id="UP001632038"/>
    </source>
</evidence>
<organism evidence="1 2">
    <name type="scientific">Castilleja foliolosa</name>
    <dbReference type="NCBI Taxonomy" id="1961234"/>
    <lineage>
        <taxon>Eukaryota</taxon>
        <taxon>Viridiplantae</taxon>
        <taxon>Streptophyta</taxon>
        <taxon>Embryophyta</taxon>
        <taxon>Tracheophyta</taxon>
        <taxon>Spermatophyta</taxon>
        <taxon>Magnoliopsida</taxon>
        <taxon>eudicotyledons</taxon>
        <taxon>Gunneridae</taxon>
        <taxon>Pentapetalae</taxon>
        <taxon>asterids</taxon>
        <taxon>lamiids</taxon>
        <taxon>Lamiales</taxon>
        <taxon>Orobanchaceae</taxon>
        <taxon>Pedicularideae</taxon>
        <taxon>Castillejinae</taxon>
        <taxon>Castilleja</taxon>
    </lineage>
</organism>
<comment type="caution">
    <text evidence="1">The sequence shown here is derived from an EMBL/GenBank/DDBJ whole genome shotgun (WGS) entry which is preliminary data.</text>
</comment>
<proteinExistence type="predicted"/>
<keyword evidence="2" id="KW-1185">Reference proteome</keyword>
<sequence length="88" mass="9465">MREWVADWVSKNDDVVRSLPIYVGGVSVLAVLFNRTVSSIAPVADASSGVGGEFELWWIGGVGEEFAMDYGRSGGLLAGVNAWVEKME</sequence>
<evidence type="ECO:0000313" key="1">
    <source>
        <dbReference type="EMBL" id="KAL3652185.1"/>
    </source>
</evidence>